<gene>
    <name evidence="1" type="ORF">FHU41_002305</name>
</gene>
<protein>
    <recommendedName>
        <fullName evidence="3">Transcriptional regulator, AbiEi antitoxin, Type IV TA system</fullName>
    </recommendedName>
</protein>
<accession>A0A7Y9LUW2</accession>
<evidence type="ECO:0008006" key="3">
    <source>
        <dbReference type="Google" id="ProtNLM"/>
    </source>
</evidence>
<evidence type="ECO:0000313" key="2">
    <source>
        <dbReference type="Proteomes" id="UP000521748"/>
    </source>
</evidence>
<sequence length="333" mass="36815">MTDGTMIFSSELARLGHDSRELARRTRRGELVRVRRGAYVSANTWQSAGARQRHGLRAQAYAGSTINRPVFALHSAALLWGLPLLRCPEQVTVLTEDDGGGRSRHGIQKHRGSLRRQISSTGNWLCTDKARSTVELASMLPFSQSLAIADAALRAGPEAAGTWNSAEPLGEACSATELQTAVAHLPSFAARRRAEAAIRLASPLAESMGESLSRGQMHLLKAPIPQLQCSFILPSGKLARPDFYWENLGLMGEFDGRQKYLRSDWQRGTSVEERVLAEKHREDGLRSLGLRVVRWTWAEMMDLSEFHRILTQAGVFEYSAPAPPLGSRNYGRI</sequence>
<dbReference type="EMBL" id="JACBYQ010000002">
    <property type="protein sequence ID" value="NYE96055.1"/>
    <property type="molecule type" value="Genomic_DNA"/>
</dbReference>
<organism evidence="1 2">
    <name type="scientific">Psychromicrobium silvestre</name>
    <dbReference type="NCBI Taxonomy" id="1645614"/>
    <lineage>
        <taxon>Bacteria</taxon>
        <taxon>Bacillati</taxon>
        <taxon>Actinomycetota</taxon>
        <taxon>Actinomycetes</taxon>
        <taxon>Micrococcales</taxon>
        <taxon>Micrococcaceae</taxon>
        <taxon>Psychromicrobium</taxon>
    </lineage>
</organism>
<dbReference type="AlphaFoldDB" id="A0A7Y9LUW2"/>
<dbReference type="RefSeq" id="WP_179389764.1">
    <property type="nucleotide sequence ID" value="NZ_JACBYQ010000002.1"/>
</dbReference>
<comment type="caution">
    <text evidence="1">The sequence shown here is derived from an EMBL/GenBank/DDBJ whole genome shotgun (WGS) entry which is preliminary data.</text>
</comment>
<reference evidence="1 2" key="1">
    <citation type="submission" date="2020-07" db="EMBL/GenBank/DDBJ databases">
        <title>Sequencing the genomes of 1000 actinobacteria strains.</title>
        <authorList>
            <person name="Klenk H.-P."/>
        </authorList>
    </citation>
    <scope>NUCLEOTIDE SEQUENCE [LARGE SCALE GENOMIC DNA]</scope>
    <source>
        <strain evidence="1 2">DSM 102047</strain>
    </source>
</reference>
<dbReference type="Proteomes" id="UP000521748">
    <property type="component" value="Unassembled WGS sequence"/>
</dbReference>
<name>A0A7Y9LUW2_9MICC</name>
<evidence type="ECO:0000313" key="1">
    <source>
        <dbReference type="EMBL" id="NYE96055.1"/>
    </source>
</evidence>
<keyword evidence="2" id="KW-1185">Reference proteome</keyword>
<proteinExistence type="predicted"/>